<dbReference type="InterPro" id="IPR020575">
    <property type="entry name" value="Hsp90_N"/>
</dbReference>
<organism evidence="2 3">
    <name type="scientific">Laccaria amethystina LaAM-08-1</name>
    <dbReference type="NCBI Taxonomy" id="1095629"/>
    <lineage>
        <taxon>Eukaryota</taxon>
        <taxon>Fungi</taxon>
        <taxon>Dikarya</taxon>
        <taxon>Basidiomycota</taxon>
        <taxon>Agaricomycotina</taxon>
        <taxon>Agaricomycetes</taxon>
        <taxon>Agaricomycetidae</taxon>
        <taxon>Agaricales</taxon>
        <taxon>Agaricineae</taxon>
        <taxon>Hydnangiaceae</taxon>
        <taxon>Laccaria</taxon>
    </lineage>
</organism>
<dbReference type="InterPro" id="IPR022155">
    <property type="entry name" value="DUF3684"/>
</dbReference>
<dbReference type="PANTHER" id="PTHR47839:SF1">
    <property type="entry name" value="DOMAIN PROTEIN, PUTATIVE (AFU_ORTHOLOGUE AFUA_6G04830)-RELATED"/>
    <property type="match status" value="1"/>
</dbReference>
<dbReference type="EMBL" id="KN838579">
    <property type="protein sequence ID" value="KIK03555.1"/>
    <property type="molecule type" value="Genomic_DNA"/>
</dbReference>
<dbReference type="Pfam" id="PF25794">
    <property type="entry name" value="SACS"/>
    <property type="match status" value="1"/>
</dbReference>
<feature type="domain" description="Sacsin/Nov" evidence="1">
    <location>
        <begin position="23"/>
        <end position="147"/>
    </location>
</feature>
<dbReference type="NCBIfam" id="NF047352">
    <property type="entry name" value="P_loop_sacsin"/>
    <property type="match status" value="1"/>
</dbReference>
<evidence type="ECO:0000313" key="3">
    <source>
        <dbReference type="Proteomes" id="UP000054477"/>
    </source>
</evidence>
<sequence>MSTKDALWENGYDESVEVNQRALIDKVLARYSGEFTVFRELLQNSDDAQSKTVEIRFETRSFIDGRMGNLATSAALDNSLPDLKTSIVHRWTFKNNGIVFRDEDWNRLKKIAEGNPDEEKIGAFGVGFYSLFSVTEEPFVTSGGQWMAFYWKDKKDQLFARRGQLEDSQTQPWTTFEMELREPAPIPVAFDFTRFLSSSITFMTHLSQISVYFDDSCLVRLNKSSGIPRDIGIPQFLNGVSPLRTMAVKSIKSTPLHIQAEVMKWVYRSGSEKSRTTASAKPAKIIGQGSFFSSLFSSLSGGTTPQRTNVALPSDPATVSDPREINQTSVSLTIFSADIGVKLEKKVATELYRSTKKNPPTNMKIELIYTGKAEYDSSKEEDKQQQFATGSIFQGLRADIDGVGAARVFIGHATAQTTGVGGHVAARFIPTVERESIDFMDRNVSLWNKELLYVGGFLARSAYEFELAEVKQLWENVGDLSDDFRRHLWSRGLHALKFFTFHPSTPSSEVSNILEAAFFSCSSNNQFSILSTQGVQQSSKVRLPDSTFSSFLKYLPVLPDEIFSGAQSITTSLHNRGLIKNIAFDDVLNELRSRPLKEDEMIACLSWWAGVYEKDDSSRLLPIRSQLLDAAILTNTEAGKEEKITPLSHIRTFINPRSLGGTVPLDGPLPDHLLPLGISKALKLETITTSFPWTELTIIQWLNYISEPATRKFQVDYDLSKSAPWAERVLLVLARSWPTISGQSKNEVFLLLKDITCIPTSAGMRTPDQSYFPNANIFHDLPVVVLPSGNAIKGPMEKLLQALGVRNHVDLQIIFNRMIKTNEWTIAELTKYLVTVKATLTAEEVERLKVTAAFPKENRSKSDTGEVKRVRSQAKDLYEPLEIFRQLGLPVIDWGTQTRWRSSSDEAKFLFELGLQRYPPLKTVIALCASQDPELHLSALNYLIDNLSTRYQEYDPTNFDDISFIPALNGTEMCLGSPKEVFSNAQWASLGFMIASPKIQHNAVKLKLKEHPSASQLTTFLQKRQPASKVEAKAWFAVLSSRVNAFSTAHLKLLSQVSFVPVCSENGSEEPSVLHLPPTQCYLGGEAKDRFHSKLFVFVDFGGAANTFLVACGARHEPSVEEIAKKLLADPREFYKLALGPNHYFAELRNIAINSRMISAGTITRMKHSSVLLGSQRKAKKIPRENVVDDLDEDEWDVIHDLKKPDQIIISDDTHAYQVFGDSLFIAPQEDILEDFYIQLGSRRLSSLVKEEYQTSAELTQSKISHETRALILERLPLFLHEHTHARTPVSYSWLATEGNFIVKTFGKISITKSLTFAELRLSRKDDASAVAKRFGTGAIQLWLAGSSQLDMYEVATSLNRLLFNEPKANDALLFMTILSTDLRSLKRRGYNVDRILRHQKAERQPIEDAQAMQKSTLASDIDVLASDSQFASEPSLHKERRLAVPGGFENKPTPSASVLNSFQSFRRKIGTSLNAAQSAKTPPASEQDLQTHLLQRPVSPSHVDPLKSSEQPIRFERPAGPHVAPKSNILSNIEMAIKACRPESGNLLRNREKMLQVKETLDEGYCDISGRVGSLIVIGEMGNVKVYLSEELVTSQAQHFMQQKRGSLARFIHLMTSLAHLYQLPLTSLHIFFDLEGGLIAFNRNGSVFLNLRYYECWHDNDVQKGSLESAYISWYFTLAHEIAHNLVQPHNSEHEFYFSAICEKHLLALGSLLSSTRSST</sequence>
<dbReference type="PRINTS" id="PR00775">
    <property type="entry name" value="HEATSHOCK90"/>
</dbReference>
<dbReference type="PANTHER" id="PTHR47839">
    <property type="entry name" value="DOMAIN PROTEIN, PUTATIVE (AFU_ORTHOLOGUE AFUA_6G04830)-RELATED"/>
    <property type="match status" value="1"/>
</dbReference>
<protein>
    <recommendedName>
        <fullName evidence="1">Sacsin/Nov domain-containing protein</fullName>
    </recommendedName>
</protein>
<dbReference type="Proteomes" id="UP000054477">
    <property type="component" value="Unassembled WGS sequence"/>
</dbReference>
<reference evidence="2 3" key="1">
    <citation type="submission" date="2014-04" db="EMBL/GenBank/DDBJ databases">
        <authorList>
            <consortium name="DOE Joint Genome Institute"/>
            <person name="Kuo A."/>
            <person name="Kohler A."/>
            <person name="Nagy L.G."/>
            <person name="Floudas D."/>
            <person name="Copeland A."/>
            <person name="Barry K.W."/>
            <person name="Cichocki N."/>
            <person name="Veneault-Fourrey C."/>
            <person name="LaButti K."/>
            <person name="Lindquist E.A."/>
            <person name="Lipzen A."/>
            <person name="Lundell T."/>
            <person name="Morin E."/>
            <person name="Murat C."/>
            <person name="Sun H."/>
            <person name="Tunlid A."/>
            <person name="Henrissat B."/>
            <person name="Grigoriev I.V."/>
            <person name="Hibbett D.S."/>
            <person name="Martin F."/>
            <person name="Nordberg H.P."/>
            <person name="Cantor M.N."/>
            <person name="Hua S.X."/>
        </authorList>
    </citation>
    <scope>NUCLEOTIDE SEQUENCE [LARGE SCALE GENOMIC DNA]</scope>
    <source>
        <strain evidence="2 3">LaAM-08-1</strain>
    </source>
</reference>
<dbReference type="OrthoDB" id="10031156at2759"/>
<dbReference type="SUPFAM" id="SSF55874">
    <property type="entry name" value="ATPase domain of HSP90 chaperone/DNA topoisomerase II/histidine kinase"/>
    <property type="match status" value="1"/>
</dbReference>
<evidence type="ECO:0000259" key="1">
    <source>
        <dbReference type="Pfam" id="PF25794"/>
    </source>
</evidence>
<gene>
    <name evidence="2" type="ORF">K443DRAFT_676729</name>
</gene>
<dbReference type="InterPro" id="IPR058210">
    <property type="entry name" value="SACS/Nov_dom"/>
</dbReference>
<reference evidence="3" key="2">
    <citation type="submission" date="2015-01" db="EMBL/GenBank/DDBJ databases">
        <title>Evolutionary Origins and Diversification of the Mycorrhizal Mutualists.</title>
        <authorList>
            <consortium name="DOE Joint Genome Institute"/>
            <consortium name="Mycorrhizal Genomics Consortium"/>
            <person name="Kohler A."/>
            <person name="Kuo A."/>
            <person name="Nagy L.G."/>
            <person name="Floudas D."/>
            <person name="Copeland A."/>
            <person name="Barry K.W."/>
            <person name="Cichocki N."/>
            <person name="Veneault-Fourrey C."/>
            <person name="LaButti K."/>
            <person name="Lindquist E.A."/>
            <person name="Lipzen A."/>
            <person name="Lundell T."/>
            <person name="Morin E."/>
            <person name="Murat C."/>
            <person name="Riley R."/>
            <person name="Ohm R."/>
            <person name="Sun H."/>
            <person name="Tunlid A."/>
            <person name="Henrissat B."/>
            <person name="Grigoriev I.V."/>
            <person name="Hibbett D.S."/>
            <person name="Martin F."/>
        </authorList>
    </citation>
    <scope>NUCLEOTIDE SEQUENCE [LARGE SCALE GENOMIC DNA]</scope>
    <source>
        <strain evidence="3">LaAM-08-1</strain>
    </source>
</reference>
<keyword evidence="3" id="KW-1185">Reference proteome</keyword>
<dbReference type="Pfam" id="PF12449">
    <property type="entry name" value="DUF3684"/>
    <property type="match status" value="1"/>
</dbReference>
<proteinExistence type="predicted"/>
<accession>A0A0C9WVM2</accession>
<dbReference type="HOGENOM" id="CLU_001744_1_0_1"/>
<name>A0A0C9WVM2_9AGAR</name>
<evidence type="ECO:0000313" key="2">
    <source>
        <dbReference type="EMBL" id="KIK03555.1"/>
    </source>
</evidence>
<dbReference type="Gene3D" id="3.30.565.10">
    <property type="entry name" value="Histidine kinase-like ATPase, C-terminal domain"/>
    <property type="match status" value="1"/>
</dbReference>
<dbReference type="STRING" id="1095629.A0A0C9WVM2"/>
<dbReference type="InterPro" id="IPR036890">
    <property type="entry name" value="HATPase_C_sf"/>
</dbReference>